<keyword evidence="2" id="KW-1185">Reference proteome</keyword>
<sequence>MLVRYRQRRVLVVSLLSITHKVNVAIACVTKLTKETVPIIFLYILSPTDSGSSFDLNLDALHCPQEVPWFQSRGQTLT</sequence>
<accession>A0AAD8ETH4</accession>
<proteinExistence type="predicted"/>
<protein>
    <submittedName>
        <fullName evidence="1">Uncharacterized protein</fullName>
    </submittedName>
</protein>
<evidence type="ECO:0000313" key="2">
    <source>
        <dbReference type="Proteomes" id="UP001233172"/>
    </source>
</evidence>
<dbReference type="AlphaFoldDB" id="A0AAD8ETH4"/>
<comment type="caution">
    <text evidence="1">The sequence shown here is derived from an EMBL/GenBank/DDBJ whole genome shotgun (WGS) entry which is preliminary data.</text>
</comment>
<organism evidence="1 2">
    <name type="scientific">Biomphalaria pfeifferi</name>
    <name type="common">Bloodfluke planorb</name>
    <name type="synonym">Freshwater snail</name>
    <dbReference type="NCBI Taxonomy" id="112525"/>
    <lineage>
        <taxon>Eukaryota</taxon>
        <taxon>Metazoa</taxon>
        <taxon>Spiralia</taxon>
        <taxon>Lophotrochozoa</taxon>
        <taxon>Mollusca</taxon>
        <taxon>Gastropoda</taxon>
        <taxon>Heterobranchia</taxon>
        <taxon>Euthyneura</taxon>
        <taxon>Panpulmonata</taxon>
        <taxon>Hygrophila</taxon>
        <taxon>Lymnaeoidea</taxon>
        <taxon>Planorbidae</taxon>
        <taxon>Biomphalaria</taxon>
    </lineage>
</organism>
<dbReference type="Proteomes" id="UP001233172">
    <property type="component" value="Unassembled WGS sequence"/>
</dbReference>
<dbReference type="EMBL" id="JASAOG010000406">
    <property type="protein sequence ID" value="KAK0039752.1"/>
    <property type="molecule type" value="Genomic_DNA"/>
</dbReference>
<name>A0AAD8ETH4_BIOPF</name>
<gene>
    <name evidence="1" type="ORF">Bpfe_030817</name>
</gene>
<reference evidence="1" key="2">
    <citation type="submission" date="2023-04" db="EMBL/GenBank/DDBJ databases">
        <authorList>
            <person name="Bu L."/>
            <person name="Lu L."/>
            <person name="Laidemitt M.R."/>
            <person name="Zhang S.M."/>
            <person name="Mutuku M."/>
            <person name="Mkoji G."/>
            <person name="Steinauer M."/>
            <person name="Loker E.S."/>
        </authorList>
    </citation>
    <scope>NUCLEOTIDE SEQUENCE</scope>
    <source>
        <strain evidence="1">KasaAsao</strain>
        <tissue evidence="1">Whole Snail</tissue>
    </source>
</reference>
<evidence type="ECO:0000313" key="1">
    <source>
        <dbReference type="EMBL" id="KAK0039752.1"/>
    </source>
</evidence>
<reference evidence="1" key="1">
    <citation type="journal article" date="2023" name="PLoS Negl. Trop. Dis.">
        <title>A genome sequence for Biomphalaria pfeifferi, the major vector snail for the human-infecting parasite Schistosoma mansoni.</title>
        <authorList>
            <person name="Bu L."/>
            <person name="Lu L."/>
            <person name="Laidemitt M.R."/>
            <person name="Zhang S.M."/>
            <person name="Mutuku M."/>
            <person name="Mkoji G."/>
            <person name="Steinauer M."/>
            <person name="Loker E.S."/>
        </authorList>
    </citation>
    <scope>NUCLEOTIDE SEQUENCE</scope>
    <source>
        <strain evidence="1">KasaAsao</strain>
    </source>
</reference>
<feature type="non-terminal residue" evidence="1">
    <location>
        <position position="78"/>
    </location>
</feature>